<evidence type="ECO:0000259" key="13">
    <source>
        <dbReference type="PROSITE" id="PS51686"/>
    </source>
</evidence>
<dbReference type="PRINTS" id="PR02011">
    <property type="entry name" value="RCMTNCL1"/>
</dbReference>
<feature type="domain" description="SAM-dependent MTase RsmB/NOP-type" evidence="13">
    <location>
        <begin position="61"/>
        <end position="432"/>
    </location>
</feature>
<dbReference type="GO" id="GO:0000049">
    <property type="term" value="F:tRNA binding"/>
    <property type="evidence" value="ECO:0007669"/>
    <property type="project" value="UniProtKB-KW"/>
</dbReference>
<feature type="active site" description="Nucleophile" evidence="11">
    <location>
        <position position="323"/>
    </location>
</feature>
<dbReference type="InterPro" id="IPR057285">
    <property type="entry name" value="Pre-PUA_NSUN2"/>
</dbReference>
<accession>A0A6P8KRG4</accession>
<dbReference type="InterPro" id="IPR029063">
    <property type="entry name" value="SAM-dependent_MTases_sf"/>
</dbReference>
<dbReference type="PROSITE" id="PS51686">
    <property type="entry name" value="SAM_MT_RSMB_NOP"/>
    <property type="match status" value="1"/>
</dbReference>
<evidence type="ECO:0000256" key="5">
    <source>
        <dbReference type="ARBA" id="ARBA00022603"/>
    </source>
</evidence>
<gene>
    <name evidence="15" type="primary">LOC117147018</name>
</gene>
<dbReference type="Proteomes" id="UP000515162">
    <property type="component" value="Chromosome X"/>
</dbReference>
<feature type="region of interest" description="Disordered" evidence="12">
    <location>
        <begin position="453"/>
        <end position="475"/>
    </location>
</feature>
<dbReference type="GO" id="GO:0005634">
    <property type="term" value="C:nucleus"/>
    <property type="evidence" value="ECO:0007669"/>
    <property type="project" value="UniProtKB-SubCell"/>
</dbReference>
<feature type="compositionally biased region" description="Basic residues" evidence="12">
    <location>
        <begin position="1"/>
        <end position="17"/>
    </location>
</feature>
<feature type="compositionally biased region" description="Basic and acidic residues" evidence="12">
    <location>
        <begin position="18"/>
        <end position="27"/>
    </location>
</feature>
<evidence type="ECO:0000256" key="9">
    <source>
        <dbReference type="ARBA" id="ARBA00022884"/>
    </source>
</evidence>
<dbReference type="AlphaFoldDB" id="A0A6P8KRG4"/>
<comment type="similarity">
    <text evidence="2 11">Belongs to the class I-like SAM-binding methyltransferase superfamily. RsmB/NOP family.</text>
</comment>
<feature type="region of interest" description="Disordered" evidence="12">
    <location>
        <begin position="1"/>
        <end position="27"/>
    </location>
</feature>
<feature type="compositionally biased region" description="Basic and acidic residues" evidence="12">
    <location>
        <begin position="463"/>
        <end position="472"/>
    </location>
</feature>
<organism evidence="14 15">
    <name type="scientific">Drosophila mauritiana</name>
    <name type="common">Fruit fly</name>
    <dbReference type="NCBI Taxonomy" id="7226"/>
    <lineage>
        <taxon>Eukaryota</taxon>
        <taxon>Metazoa</taxon>
        <taxon>Ecdysozoa</taxon>
        <taxon>Arthropoda</taxon>
        <taxon>Hexapoda</taxon>
        <taxon>Insecta</taxon>
        <taxon>Pterygota</taxon>
        <taxon>Neoptera</taxon>
        <taxon>Endopterygota</taxon>
        <taxon>Diptera</taxon>
        <taxon>Brachycera</taxon>
        <taxon>Muscomorpha</taxon>
        <taxon>Ephydroidea</taxon>
        <taxon>Drosophilidae</taxon>
        <taxon>Drosophila</taxon>
        <taxon>Sophophora</taxon>
    </lineage>
</organism>
<proteinExistence type="inferred from homology"/>
<evidence type="ECO:0000313" key="14">
    <source>
        <dbReference type="Proteomes" id="UP000515162"/>
    </source>
</evidence>
<dbReference type="PRINTS" id="PR02008">
    <property type="entry name" value="RCMTFAMILY"/>
</dbReference>
<evidence type="ECO:0000256" key="12">
    <source>
        <dbReference type="SAM" id="MobiDB-lite"/>
    </source>
</evidence>
<dbReference type="InterPro" id="IPR023267">
    <property type="entry name" value="RCMT"/>
</dbReference>
<evidence type="ECO:0000256" key="4">
    <source>
        <dbReference type="ARBA" id="ARBA00022555"/>
    </source>
</evidence>
<dbReference type="EC" id="2.1.1.203" evidence="3"/>
<keyword evidence="10" id="KW-0539">Nucleus</keyword>
<sequence length="747" mass="84218">MGRNRKQNGFAARKRQKREIGSNRPDRQALPYEEIKRDNAFFIKYYQLQKICATEEEWTQFLASIRDNLPTTFRVTGFRDEAKALLSIIETQLFTEYVRAVAELHQKAPEDVERPLCLPWYPNGLAYQLHLTRKDIRRSEPLYRLHNFLIVETTAGGISRQEAVSMIPPIVLDVQPTDKVLDMCAAPGSKTAQLIEALHAAPEEHKIPPGFVLANDVDNNRCYMLVHQAKRLNSPCLLVTNHDSSAFPNLLTTKPDGSKAILKFDKILCDVPCSGDGTLRKNPDIWLKWNLAQAYNLHGIQYRIVRRGAEMLEVGGRLVYSTCSLNPIENEAVLQRIIKDADGALELVDAGHLVPGLKYKPGMTDWKLATKEVDQVFTRFEEVPESLHTIIRPGMFPLPADEMAKIGLEKCLRVLPHLQDSGGFFVAVLEKRRQLSFEKNDVVEVVQLNETAKQPAAEPQVDENGKPIEEKSVPWGPQRKKRRLHGYKEDPYVFFGENDPDYEAIKEFYQLDESLSQRCLLTRCITEKKKNIYYCSDPIRDLVLNNENHIKIINTGVKTFVRCENRHTVHPFRLAQEGLQTSNAFMGRSRRIQVEREDLVMMLNCTDPTQPPSTHELKKETQERCKELGVGSCILKYVDQRFTLYTVGWRGTSSLRAYVQKDETIHILRLLGADLSKFETNKYEDARVAAAAAADAEAGKSAEAEADSSGDGSATEFASSGSGAVDVPVAAETTGTPMDTEVVATKS</sequence>
<evidence type="ECO:0000256" key="10">
    <source>
        <dbReference type="ARBA" id="ARBA00023242"/>
    </source>
</evidence>
<reference evidence="15" key="1">
    <citation type="submission" date="2025-08" db="UniProtKB">
        <authorList>
            <consortium name="RefSeq"/>
        </authorList>
    </citation>
    <scope>IDENTIFICATION</scope>
    <source>
        <strain evidence="15">Mau12</strain>
        <tissue evidence="15">Whole Body</tissue>
    </source>
</reference>
<evidence type="ECO:0000256" key="3">
    <source>
        <dbReference type="ARBA" id="ARBA00012629"/>
    </source>
</evidence>
<dbReference type="GO" id="GO:0016428">
    <property type="term" value="F:tRNA (cytidine-5-)-methyltransferase activity"/>
    <property type="evidence" value="ECO:0007669"/>
    <property type="project" value="InterPro"/>
</dbReference>
<evidence type="ECO:0000256" key="6">
    <source>
        <dbReference type="ARBA" id="ARBA00022679"/>
    </source>
</evidence>
<dbReference type="Gene3D" id="3.40.50.150">
    <property type="entry name" value="Vaccinia Virus protein VP39"/>
    <property type="match status" value="1"/>
</dbReference>
<dbReference type="InterPro" id="IPR049560">
    <property type="entry name" value="MeTrfase_RsmB-F_NOP2_cat"/>
</dbReference>
<feature type="binding site" evidence="11">
    <location>
        <position position="270"/>
    </location>
    <ligand>
        <name>S-adenosyl-L-methionine</name>
        <dbReference type="ChEBI" id="CHEBI:59789"/>
    </ligand>
</feature>
<dbReference type="PANTHER" id="PTHR22808">
    <property type="entry name" value="NCL1 YEAST -RELATED NOL1/NOP2/FMU SUN DOMAIN-CONTAINING"/>
    <property type="match status" value="1"/>
</dbReference>
<keyword evidence="7 11" id="KW-0949">S-adenosyl-L-methionine</keyword>
<keyword evidence="5 11" id="KW-0489">Methyltransferase</keyword>
<comment type="subcellular location">
    <subcellularLocation>
        <location evidence="1">Nucleus</location>
    </subcellularLocation>
</comment>
<protein>
    <recommendedName>
        <fullName evidence="3">tRNA (cytosine(34)-C(5))-methyltransferase</fullName>
        <ecNumber evidence="3">2.1.1.203</ecNumber>
    </recommendedName>
</protein>
<dbReference type="GO" id="GO:0005737">
    <property type="term" value="C:cytoplasm"/>
    <property type="evidence" value="ECO:0007669"/>
    <property type="project" value="TreeGrafter"/>
</dbReference>
<dbReference type="SUPFAM" id="SSF53335">
    <property type="entry name" value="S-adenosyl-L-methionine-dependent methyltransferases"/>
    <property type="match status" value="1"/>
</dbReference>
<keyword evidence="4" id="KW-0820">tRNA-binding</keyword>
<evidence type="ECO:0000256" key="1">
    <source>
        <dbReference type="ARBA" id="ARBA00004123"/>
    </source>
</evidence>
<dbReference type="CTD" id="54888"/>
<feature type="binding site" evidence="11">
    <location>
        <begin position="184"/>
        <end position="190"/>
    </location>
    <ligand>
        <name>S-adenosyl-L-methionine</name>
        <dbReference type="ChEBI" id="CHEBI:59789"/>
    </ligand>
</feature>
<keyword evidence="14" id="KW-1185">Reference proteome</keyword>
<evidence type="ECO:0000256" key="8">
    <source>
        <dbReference type="ARBA" id="ARBA00022694"/>
    </source>
</evidence>
<dbReference type="Pfam" id="PF25376">
    <property type="entry name" value="Pre-PUA_NSUN2"/>
    <property type="match status" value="1"/>
</dbReference>
<evidence type="ECO:0000256" key="11">
    <source>
        <dbReference type="PROSITE-ProRule" id="PRU01023"/>
    </source>
</evidence>
<dbReference type="PROSITE" id="PS01153">
    <property type="entry name" value="NOL1_NOP2_SUN"/>
    <property type="match status" value="1"/>
</dbReference>
<feature type="compositionally biased region" description="Low complexity" evidence="12">
    <location>
        <begin position="704"/>
        <end position="714"/>
    </location>
</feature>
<dbReference type="Pfam" id="PF25378">
    <property type="entry name" value="PUA_NSUN2"/>
    <property type="match status" value="1"/>
</dbReference>
<dbReference type="GeneID" id="117147018"/>
<dbReference type="Pfam" id="PF01189">
    <property type="entry name" value="Methyltr_RsmB-F"/>
    <property type="match status" value="1"/>
</dbReference>
<dbReference type="RefSeq" id="XP_033169597.1">
    <property type="nucleotide sequence ID" value="XM_033313706.1"/>
</dbReference>
<evidence type="ECO:0000256" key="2">
    <source>
        <dbReference type="ARBA" id="ARBA00007494"/>
    </source>
</evidence>
<dbReference type="InterPro" id="IPR023270">
    <property type="entry name" value="RCMT_NCL1"/>
</dbReference>
<dbReference type="PANTHER" id="PTHR22808:SF1">
    <property type="entry name" value="RNA CYTOSINE-C(5)-METHYLTRANSFERASE NSUN2-RELATED"/>
    <property type="match status" value="1"/>
</dbReference>
<keyword evidence="6 11" id="KW-0808">Transferase</keyword>
<feature type="binding site" evidence="11">
    <location>
        <position position="216"/>
    </location>
    <ligand>
        <name>S-adenosyl-L-methionine</name>
        <dbReference type="ChEBI" id="CHEBI:59789"/>
    </ligand>
</feature>
<name>A0A6P8KRG4_DROMA</name>
<evidence type="ECO:0000256" key="7">
    <source>
        <dbReference type="ARBA" id="ARBA00022691"/>
    </source>
</evidence>
<dbReference type="InterPro" id="IPR001678">
    <property type="entry name" value="MeTrfase_RsmB-F_NOP2_dom"/>
</dbReference>
<keyword evidence="9 11" id="KW-0694">RNA-binding</keyword>
<dbReference type="InterPro" id="IPR057286">
    <property type="entry name" value="PUA_NSUN2"/>
</dbReference>
<dbReference type="InterPro" id="IPR018314">
    <property type="entry name" value="RsmB/NOL1/NOP2-like_CS"/>
</dbReference>
<feature type="region of interest" description="Disordered" evidence="12">
    <location>
        <begin position="698"/>
        <end position="747"/>
    </location>
</feature>
<feature type="binding site" evidence="11">
    <location>
        <position position="243"/>
    </location>
    <ligand>
        <name>S-adenosyl-L-methionine</name>
        <dbReference type="ChEBI" id="CHEBI:59789"/>
    </ligand>
</feature>
<evidence type="ECO:0000313" key="15">
    <source>
        <dbReference type="RefSeq" id="XP_033169597.1"/>
    </source>
</evidence>
<keyword evidence="8" id="KW-0819">tRNA processing</keyword>
<dbReference type="GO" id="GO:0030488">
    <property type="term" value="P:tRNA methylation"/>
    <property type="evidence" value="ECO:0007669"/>
    <property type="project" value="TreeGrafter"/>
</dbReference>